<dbReference type="OrthoDB" id="9788852at2"/>
<dbReference type="InterPro" id="IPR011010">
    <property type="entry name" value="DNA_brk_join_enz"/>
</dbReference>
<evidence type="ECO:0000259" key="2">
    <source>
        <dbReference type="PROSITE" id="PS51898"/>
    </source>
</evidence>
<feature type="domain" description="Tyr recombinase" evidence="2">
    <location>
        <begin position="1"/>
        <end position="178"/>
    </location>
</feature>
<dbReference type="GO" id="GO:0015074">
    <property type="term" value="P:DNA integration"/>
    <property type="evidence" value="ECO:0007669"/>
    <property type="project" value="InterPro"/>
</dbReference>
<dbReference type="Pfam" id="PF00589">
    <property type="entry name" value="Phage_integrase"/>
    <property type="match status" value="1"/>
</dbReference>
<dbReference type="GO" id="GO:0003677">
    <property type="term" value="F:DNA binding"/>
    <property type="evidence" value="ECO:0007669"/>
    <property type="project" value="InterPro"/>
</dbReference>
<accession>A0A517DNL5</accession>
<dbReference type="AlphaFoldDB" id="A0A517DNL5"/>
<keyword evidence="4" id="KW-1185">Reference proteome</keyword>
<name>A0A517DNL5_9FIRM</name>
<dbReference type="InterPro" id="IPR013762">
    <property type="entry name" value="Integrase-like_cat_sf"/>
</dbReference>
<evidence type="ECO:0000313" key="4">
    <source>
        <dbReference type="Proteomes" id="UP000320776"/>
    </source>
</evidence>
<dbReference type="RefSeq" id="WP_144348670.1">
    <property type="nucleotide sequence ID" value="NZ_CP036259.1"/>
</dbReference>
<dbReference type="PANTHER" id="PTHR30349">
    <property type="entry name" value="PHAGE INTEGRASE-RELATED"/>
    <property type="match status" value="1"/>
</dbReference>
<dbReference type="CDD" id="cd01192">
    <property type="entry name" value="INT_C_like_3"/>
    <property type="match status" value="1"/>
</dbReference>
<proteinExistence type="predicted"/>
<dbReference type="EMBL" id="CP036259">
    <property type="protein sequence ID" value="QDR78964.1"/>
    <property type="molecule type" value="Genomic_DNA"/>
</dbReference>
<gene>
    <name evidence="3" type="primary">xerD_1</name>
    <name evidence="3" type="ORF">SPTER_02150</name>
</gene>
<evidence type="ECO:0000256" key="1">
    <source>
        <dbReference type="ARBA" id="ARBA00023172"/>
    </source>
</evidence>
<dbReference type="PROSITE" id="PS51898">
    <property type="entry name" value="TYR_RECOMBINASE"/>
    <property type="match status" value="1"/>
</dbReference>
<dbReference type="Proteomes" id="UP000320776">
    <property type="component" value="Chromosome"/>
</dbReference>
<evidence type="ECO:0000313" key="3">
    <source>
        <dbReference type="EMBL" id="QDR78964.1"/>
    </source>
</evidence>
<sequence>MEYVEPIRDKQQIDAVKNYLKKQNLRDYLLFVLGINSGLRISDLLVLKISDVKTKDRVIIREKKTGKKKDFPLSDTCKKTINEYLANISSDNDWLFKSKKGEQPITRIQAYRIMNRAARAVGIHGAIGTHTLRKTFGYWAYKSGADVTKIQKLLNHSAPSVTLAYIGITKDELDNIYINLNL</sequence>
<reference evidence="3 4" key="1">
    <citation type="submission" date="2019-02" db="EMBL/GenBank/DDBJ databases">
        <title>Closed genome of Sporomusa termitida DSM 4440.</title>
        <authorList>
            <person name="Poehlein A."/>
            <person name="Daniel R."/>
        </authorList>
    </citation>
    <scope>NUCLEOTIDE SEQUENCE [LARGE SCALE GENOMIC DNA]</scope>
    <source>
        <strain evidence="3 4">DSM 4440</strain>
    </source>
</reference>
<dbReference type="SUPFAM" id="SSF56349">
    <property type="entry name" value="DNA breaking-rejoining enzymes"/>
    <property type="match status" value="1"/>
</dbReference>
<dbReference type="PANTHER" id="PTHR30349:SF82">
    <property type="entry name" value="INTEGRASE_RECOMBINASE YOEC-RELATED"/>
    <property type="match status" value="1"/>
</dbReference>
<dbReference type="KEGG" id="sted:SPTER_02150"/>
<organism evidence="3 4">
    <name type="scientific">Sporomusa termitida</name>
    <dbReference type="NCBI Taxonomy" id="2377"/>
    <lineage>
        <taxon>Bacteria</taxon>
        <taxon>Bacillati</taxon>
        <taxon>Bacillota</taxon>
        <taxon>Negativicutes</taxon>
        <taxon>Selenomonadales</taxon>
        <taxon>Sporomusaceae</taxon>
        <taxon>Sporomusa</taxon>
    </lineage>
</organism>
<dbReference type="InterPro" id="IPR002104">
    <property type="entry name" value="Integrase_catalytic"/>
</dbReference>
<keyword evidence="1" id="KW-0233">DNA recombination</keyword>
<dbReference type="GO" id="GO:0006310">
    <property type="term" value="P:DNA recombination"/>
    <property type="evidence" value="ECO:0007669"/>
    <property type="project" value="UniProtKB-KW"/>
</dbReference>
<dbReference type="InterPro" id="IPR050090">
    <property type="entry name" value="Tyrosine_recombinase_XerCD"/>
</dbReference>
<dbReference type="Gene3D" id="1.10.443.10">
    <property type="entry name" value="Intergrase catalytic core"/>
    <property type="match status" value="1"/>
</dbReference>
<protein>
    <submittedName>
        <fullName evidence="3">Tyrosine recombinase XerD</fullName>
    </submittedName>
</protein>